<feature type="transmembrane region" description="Helical" evidence="1">
    <location>
        <begin position="193"/>
        <end position="209"/>
    </location>
</feature>
<dbReference type="RefSeq" id="WP_223676649.1">
    <property type="nucleotide sequence ID" value="NZ_JAINZW010000005.1"/>
</dbReference>
<feature type="transmembrane region" description="Helical" evidence="1">
    <location>
        <begin position="99"/>
        <end position="121"/>
    </location>
</feature>
<evidence type="ECO:0000256" key="1">
    <source>
        <dbReference type="SAM" id="Phobius"/>
    </source>
</evidence>
<feature type="transmembrane region" description="Helical" evidence="1">
    <location>
        <begin position="133"/>
        <end position="160"/>
    </location>
</feature>
<proteinExistence type="predicted"/>
<organism evidence="2 3">
    <name type="scientific">Novilysobacter selenitireducens</name>
    <dbReference type="NCBI Taxonomy" id="2872639"/>
    <lineage>
        <taxon>Bacteria</taxon>
        <taxon>Pseudomonadati</taxon>
        <taxon>Pseudomonadota</taxon>
        <taxon>Gammaproteobacteria</taxon>
        <taxon>Lysobacterales</taxon>
        <taxon>Lysobacteraceae</taxon>
        <taxon>Novilysobacter</taxon>
    </lineage>
</organism>
<evidence type="ECO:0000313" key="3">
    <source>
        <dbReference type="Proteomes" id="UP001430954"/>
    </source>
</evidence>
<keyword evidence="3" id="KW-1185">Reference proteome</keyword>
<dbReference type="PANTHER" id="PTHR33802:SF1">
    <property type="entry name" value="XK-RELATED PROTEIN"/>
    <property type="match status" value="1"/>
</dbReference>
<keyword evidence="1" id="KW-0812">Transmembrane</keyword>
<name>A0ABS7T8J0_9GAMM</name>
<dbReference type="Proteomes" id="UP001430954">
    <property type="component" value="Unassembled WGS sequence"/>
</dbReference>
<feature type="transmembrane region" description="Helical" evidence="1">
    <location>
        <begin position="40"/>
        <end position="64"/>
    </location>
</feature>
<keyword evidence="1" id="KW-1133">Transmembrane helix</keyword>
<accession>A0ABS7T8J0</accession>
<sequence length="253" mass="26958">MRLAVILFALLMPVIAWLSNTGTFGPDNGTISDRYPTLLVAAGYAFSIWGLIFAWDVAFGVWQWRADAASRAVERARPWAAAGFALTALWMPVFSQQWFGLALLVIWGALACIASAAITLARDPSPAKGQGAWATAPLALHAGWLSLAAFLNTAQVLVAYEVFDGASMLGWSLALLAAATVLLLLVNHRLGGHLAYVAAALWGLAAVYVKQSRGELPGADTAAWVAVAMAVLLLAQTAWLHLRPRRRLATPGL</sequence>
<evidence type="ECO:0008006" key="4">
    <source>
        <dbReference type="Google" id="ProtNLM"/>
    </source>
</evidence>
<keyword evidence="1" id="KW-0472">Membrane</keyword>
<feature type="transmembrane region" description="Helical" evidence="1">
    <location>
        <begin position="76"/>
        <end position="93"/>
    </location>
</feature>
<protein>
    <recommendedName>
        <fullName evidence="4">Tryptophan-rich sensory protein</fullName>
    </recommendedName>
</protein>
<evidence type="ECO:0000313" key="2">
    <source>
        <dbReference type="EMBL" id="MBZ4040199.1"/>
    </source>
</evidence>
<feature type="transmembrane region" description="Helical" evidence="1">
    <location>
        <begin position="221"/>
        <end position="242"/>
    </location>
</feature>
<dbReference type="EMBL" id="JAINZW010000005">
    <property type="protein sequence ID" value="MBZ4040199.1"/>
    <property type="molecule type" value="Genomic_DNA"/>
</dbReference>
<comment type="caution">
    <text evidence="2">The sequence shown here is derived from an EMBL/GenBank/DDBJ whole genome shotgun (WGS) entry which is preliminary data.</text>
</comment>
<feature type="transmembrane region" description="Helical" evidence="1">
    <location>
        <begin position="166"/>
        <end position="186"/>
    </location>
</feature>
<dbReference type="PANTHER" id="PTHR33802">
    <property type="entry name" value="SI:CH211-161H7.5-RELATED"/>
    <property type="match status" value="1"/>
</dbReference>
<reference evidence="2 3" key="1">
    <citation type="submission" date="2021-09" db="EMBL/GenBank/DDBJ databases">
        <title>Lysobacter sp. 13A isolated from the river sediment.</title>
        <authorList>
            <person name="Liu H."/>
            <person name="Li S."/>
            <person name="Mao S."/>
        </authorList>
    </citation>
    <scope>NUCLEOTIDE SEQUENCE [LARGE SCALE GENOMIC DNA]</scope>
    <source>
        <strain evidence="2 3">13A</strain>
    </source>
</reference>
<gene>
    <name evidence="2" type="ORF">K6753_11725</name>
</gene>